<dbReference type="InterPro" id="IPR001584">
    <property type="entry name" value="Integrase_cat-core"/>
</dbReference>
<dbReference type="InterPro" id="IPR036397">
    <property type="entry name" value="RNaseH_sf"/>
</dbReference>
<gene>
    <name evidence="2" type="ORF">AWC38_SpisGene6398</name>
</gene>
<name>A0A2B4SG82_STYPI</name>
<dbReference type="EMBL" id="LSMT01000075">
    <property type="protein sequence ID" value="PFX28891.1"/>
    <property type="molecule type" value="Genomic_DNA"/>
</dbReference>
<protein>
    <recommendedName>
        <fullName evidence="1">Integrase catalytic domain-containing protein</fullName>
    </recommendedName>
</protein>
<dbReference type="GO" id="GO:0003676">
    <property type="term" value="F:nucleic acid binding"/>
    <property type="evidence" value="ECO:0007669"/>
    <property type="project" value="InterPro"/>
</dbReference>
<feature type="domain" description="Integrase catalytic" evidence="1">
    <location>
        <begin position="62"/>
        <end position="228"/>
    </location>
</feature>
<sequence>MGRKLSRVYYSPKGFWKGLDTVKKLAKEAGVPEDVAKLWLIKQAIWLIYLPAPKYVLRPTFDVESPNTVNQADLLFLPHDRFPKGRKVYKYALTVVDVTSRFKAAEPLTSKDSSEVSKALQTIYKRGPLRWPKVLQVDTGRECMGETANHDVRIKTGNVNVHRDEGMVERFNRTLGERLFTFQYGQEMNFKDKKRSTEWKRDSTLQKNVRYIHAASELEGGQRRATDPIWSLKVFNIEKTLVNEREPVLYYPKDGPKRGFVREELQIVPPKTELPPEGIR</sequence>
<evidence type="ECO:0000313" key="3">
    <source>
        <dbReference type="Proteomes" id="UP000225706"/>
    </source>
</evidence>
<dbReference type="PROSITE" id="PS50994">
    <property type="entry name" value="INTEGRASE"/>
    <property type="match status" value="1"/>
</dbReference>
<dbReference type="Proteomes" id="UP000225706">
    <property type="component" value="Unassembled WGS sequence"/>
</dbReference>
<evidence type="ECO:0000313" key="2">
    <source>
        <dbReference type="EMBL" id="PFX28891.1"/>
    </source>
</evidence>
<dbReference type="SUPFAM" id="SSF53098">
    <property type="entry name" value="Ribonuclease H-like"/>
    <property type="match status" value="1"/>
</dbReference>
<dbReference type="GO" id="GO:0015074">
    <property type="term" value="P:DNA integration"/>
    <property type="evidence" value="ECO:0007669"/>
    <property type="project" value="InterPro"/>
</dbReference>
<dbReference type="InterPro" id="IPR012337">
    <property type="entry name" value="RNaseH-like_sf"/>
</dbReference>
<comment type="caution">
    <text evidence="2">The sequence shown here is derived from an EMBL/GenBank/DDBJ whole genome shotgun (WGS) entry which is preliminary data.</text>
</comment>
<accession>A0A2B4SG82</accession>
<keyword evidence="3" id="KW-1185">Reference proteome</keyword>
<evidence type="ECO:0000259" key="1">
    <source>
        <dbReference type="PROSITE" id="PS50994"/>
    </source>
</evidence>
<dbReference type="Gene3D" id="3.30.420.10">
    <property type="entry name" value="Ribonuclease H-like superfamily/Ribonuclease H"/>
    <property type="match status" value="1"/>
</dbReference>
<reference evidence="3" key="1">
    <citation type="journal article" date="2017" name="bioRxiv">
        <title>Comparative analysis of the genomes of Stylophora pistillata and Acropora digitifera provides evidence for extensive differences between species of corals.</title>
        <authorList>
            <person name="Voolstra C.R."/>
            <person name="Li Y."/>
            <person name="Liew Y.J."/>
            <person name="Baumgarten S."/>
            <person name="Zoccola D."/>
            <person name="Flot J.-F."/>
            <person name="Tambutte S."/>
            <person name="Allemand D."/>
            <person name="Aranda M."/>
        </authorList>
    </citation>
    <scope>NUCLEOTIDE SEQUENCE [LARGE SCALE GENOMIC DNA]</scope>
</reference>
<dbReference type="AlphaFoldDB" id="A0A2B4SG82"/>
<organism evidence="2 3">
    <name type="scientific">Stylophora pistillata</name>
    <name type="common">Smooth cauliflower coral</name>
    <dbReference type="NCBI Taxonomy" id="50429"/>
    <lineage>
        <taxon>Eukaryota</taxon>
        <taxon>Metazoa</taxon>
        <taxon>Cnidaria</taxon>
        <taxon>Anthozoa</taxon>
        <taxon>Hexacorallia</taxon>
        <taxon>Scleractinia</taxon>
        <taxon>Astrocoeniina</taxon>
        <taxon>Pocilloporidae</taxon>
        <taxon>Stylophora</taxon>
    </lineage>
</organism>
<proteinExistence type="predicted"/>